<gene>
    <name evidence="1" type="ORF">OW729_06135</name>
</gene>
<proteinExistence type="predicted"/>
<keyword evidence="2" id="KW-1185">Reference proteome</keyword>
<comment type="caution">
    <text evidence="1">The sequence shown here is derived from an EMBL/GenBank/DDBJ whole genome shotgun (WGS) entry which is preliminary data.</text>
</comment>
<reference evidence="1" key="1">
    <citation type="submission" date="2022-12" db="EMBL/GenBank/DDBJ databases">
        <title>Clostridium sp. nov., isolated from industrial wastewater.</title>
        <authorList>
            <person name="Jiayan W."/>
        </authorList>
    </citation>
    <scope>NUCLEOTIDE SEQUENCE</scope>
    <source>
        <strain evidence="1">ZC22-4</strain>
    </source>
</reference>
<organism evidence="1 2">
    <name type="scientific">Clostridium brassicae</name>
    <dbReference type="NCBI Taxonomy" id="2999072"/>
    <lineage>
        <taxon>Bacteria</taxon>
        <taxon>Bacillati</taxon>
        <taxon>Bacillota</taxon>
        <taxon>Clostridia</taxon>
        <taxon>Eubacteriales</taxon>
        <taxon>Clostridiaceae</taxon>
        <taxon>Clostridium</taxon>
    </lineage>
</organism>
<accession>A0ABT4D7A3</accession>
<name>A0ABT4D7A3_9CLOT</name>
<protein>
    <submittedName>
        <fullName evidence="1">Uncharacterized protein</fullName>
    </submittedName>
</protein>
<dbReference type="RefSeq" id="WP_268060589.1">
    <property type="nucleotide sequence ID" value="NZ_JAPQFJ010000004.1"/>
</dbReference>
<dbReference type="Proteomes" id="UP001144612">
    <property type="component" value="Unassembled WGS sequence"/>
</dbReference>
<evidence type="ECO:0000313" key="1">
    <source>
        <dbReference type="EMBL" id="MCY6958180.1"/>
    </source>
</evidence>
<sequence>MKIHEIIEASGRKIAKVIEESEYGIRYYREENCLSSDYSIGIKEKNHIYIRNAEGMLVDKIKIEV</sequence>
<dbReference type="EMBL" id="JAPQFJ010000004">
    <property type="protein sequence ID" value="MCY6958180.1"/>
    <property type="molecule type" value="Genomic_DNA"/>
</dbReference>
<evidence type="ECO:0000313" key="2">
    <source>
        <dbReference type="Proteomes" id="UP001144612"/>
    </source>
</evidence>